<dbReference type="EMBL" id="VSWD01000005">
    <property type="protein sequence ID" value="KAK3101125.1"/>
    <property type="molecule type" value="Genomic_DNA"/>
</dbReference>
<dbReference type="SUPFAM" id="SSF48452">
    <property type="entry name" value="TPR-like"/>
    <property type="match status" value="1"/>
</dbReference>
<dbReference type="PANTHER" id="PTHR19860:SF18">
    <property type="entry name" value="DUF4062 DOMAIN-CONTAINING PROTEIN"/>
    <property type="match status" value="1"/>
</dbReference>
<proteinExistence type="predicted"/>
<organism evidence="4 5">
    <name type="scientific">Pinctada imbricata</name>
    <name type="common">Atlantic pearl-oyster</name>
    <name type="synonym">Pinctada martensii</name>
    <dbReference type="NCBI Taxonomy" id="66713"/>
    <lineage>
        <taxon>Eukaryota</taxon>
        <taxon>Metazoa</taxon>
        <taxon>Spiralia</taxon>
        <taxon>Lophotrochozoa</taxon>
        <taxon>Mollusca</taxon>
        <taxon>Bivalvia</taxon>
        <taxon>Autobranchia</taxon>
        <taxon>Pteriomorphia</taxon>
        <taxon>Pterioida</taxon>
        <taxon>Pterioidea</taxon>
        <taxon>Pteriidae</taxon>
        <taxon>Pinctada</taxon>
    </lineage>
</organism>
<dbReference type="InterPro" id="IPR051191">
    <property type="entry name" value="DCAF12"/>
</dbReference>
<sequence>MRLSMENLLDDEEELPLPSPSPTYHLRKPITPYLCSTPDDFSEERNFLVEKVFPEVHEFCQLRGGHFFPVDIRWNSDDDQVCTGNMLKLCLDYICKCSPFMICMLGESYGPYRPVDWPKLPEKFKVLDEEADWKDRNYMMAAAAGYTWVLKETHQNTSITELEIIQATFLNENKHCYFYFRQPEHLDVKFGDMSPEIRSELSRVHLPENEYADLNIRDLKQRIVKKAMPVKYFQTLEELGRHVLKDWSAVIDTVYPPLEKPLTFYESEEYKDWVSNAMFADSLRQVFITSPELTSLMEEMTLFANSALNELDLEEEEKIIEKPVLYHKSTTKSVKAKYNSVMVLHGDRGSGKSTMISNWLQKYNKDNREVKVIHHYVGCSGRSKDVSVFLRKVIKELRQEFSEDPSNVGITDQNQPWSFQEVCQAFIAALSLGPTLIVLDGVDELGATLGITNRQIKEFKWLPFPLPPQCRLIFTTCRSDLSYHSLSLRHDAKLITMPMFDSEKIRISYVEEVMDIHYDNLTPSNKQQVLDIKLSTKPIFLSLLAVEMQAYSVYTDLTDYLDDIYEKVSSLRDLCTKCFHRWTQDLSWMKESLYGEVEVEEGNIDLEGWIPDTLRIMATSRTGLTVGDIFIILKDLGYRNTREVKMFDWLQFRETIGQFVYDQPNGLLQFGHQHLQEIVEYILLNSLKPGGSEVVTADNPEKEWKGQKRRFHGILAQYFSNQPLSQRVIEELPWHLLMSGDITQLLDLLVNPRYIEYFLDDSKLNQSNKLDLAFYWSVLKESGHSIVRKYEGLLQDLDIMERQWTPVQPSVVEADREESLHSRCSSIPVQDSPRETTLIIPKIITSGPRQRELSAVTEESNVYTPEGEQNREEINNVTHENVDENVDEDAKEEDEDVNTIFLTESESKSLEHGEESIKAETRRGSGPSSSSPREAGSITTPTVTTPPVNPVKIAWLLSQFLKDLGHVESSERILQSLNNYLMKNFPLEHEDMLTLAKVQEALGKYSSERGDTAMTEKYFRKSLRTVMDLYEMEETSPLYTELQNVKGRLLAHHGYLRLSEGMVDSAEDLLREGLECATDCGNITIKATILYNLGLLRMQQEDFVLAESFLRQALSLRERWYGKSHPLVANVLFHIAGIMGNTYNNRGFNRVRSENVYRKALKIREDCLGKDNITVSDTLFELGKLIMVSLTIIS</sequence>
<dbReference type="Pfam" id="PF13424">
    <property type="entry name" value="TPR_12"/>
    <property type="match status" value="1"/>
</dbReference>
<keyword evidence="1" id="KW-0677">Repeat</keyword>
<dbReference type="AlphaFoldDB" id="A0AA88YA22"/>
<feature type="region of interest" description="Disordered" evidence="2">
    <location>
        <begin position="852"/>
        <end position="945"/>
    </location>
</feature>
<evidence type="ECO:0000313" key="5">
    <source>
        <dbReference type="Proteomes" id="UP001186944"/>
    </source>
</evidence>
<gene>
    <name evidence="4" type="ORF">FSP39_001142</name>
</gene>
<feature type="compositionally biased region" description="Acidic residues" evidence="2">
    <location>
        <begin position="883"/>
        <end position="897"/>
    </location>
</feature>
<dbReference type="Pfam" id="PF24883">
    <property type="entry name" value="NPHP3_N"/>
    <property type="match status" value="1"/>
</dbReference>
<dbReference type="Gene3D" id="1.25.40.10">
    <property type="entry name" value="Tetratricopeptide repeat domain"/>
    <property type="match status" value="1"/>
</dbReference>
<evidence type="ECO:0000313" key="4">
    <source>
        <dbReference type="EMBL" id="KAK3101125.1"/>
    </source>
</evidence>
<evidence type="ECO:0000259" key="3">
    <source>
        <dbReference type="Pfam" id="PF24883"/>
    </source>
</evidence>
<keyword evidence="5" id="KW-1185">Reference proteome</keyword>
<dbReference type="PANTHER" id="PTHR19860">
    <property type="entry name" value="DDB1- AND CUL4-ASSOCIATED FACTOR 12-RELATED"/>
    <property type="match status" value="1"/>
</dbReference>
<dbReference type="Gene3D" id="3.40.50.300">
    <property type="entry name" value="P-loop containing nucleotide triphosphate hydrolases"/>
    <property type="match status" value="1"/>
</dbReference>
<evidence type="ECO:0000256" key="2">
    <source>
        <dbReference type="SAM" id="MobiDB-lite"/>
    </source>
</evidence>
<dbReference type="GO" id="GO:0080008">
    <property type="term" value="C:Cul4-RING E3 ubiquitin ligase complex"/>
    <property type="evidence" value="ECO:0007669"/>
    <property type="project" value="TreeGrafter"/>
</dbReference>
<comment type="caution">
    <text evidence="4">The sequence shown here is derived from an EMBL/GenBank/DDBJ whole genome shotgun (WGS) entry which is preliminary data.</text>
</comment>
<dbReference type="Proteomes" id="UP001186944">
    <property type="component" value="Unassembled WGS sequence"/>
</dbReference>
<dbReference type="InterPro" id="IPR056884">
    <property type="entry name" value="NPHP3-like_N"/>
</dbReference>
<accession>A0AA88YA22</accession>
<protein>
    <recommendedName>
        <fullName evidence="3">Nephrocystin 3-like N-terminal domain-containing protein</fullName>
    </recommendedName>
</protein>
<feature type="compositionally biased region" description="Basic and acidic residues" evidence="2">
    <location>
        <begin position="905"/>
        <end position="923"/>
    </location>
</feature>
<feature type="domain" description="Nephrocystin 3-like N-terminal" evidence="3">
    <location>
        <begin position="330"/>
        <end position="448"/>
    </location>
</feature>
<feature type="compositionally biased region" description="Low complexity" evidence="2">
    <location>
        <begin position="924"/>
        <end position="945"/>
    </location>
</feature>
<dbReference type="InterPro" id="IPR027417">
    <property type="entry name" value="P-loop_NTPase"/>
</dbReference>
<feature type="region of interest" description="Disordered" evidence="2">
    <location>
        <begin position="1"/>
        <end position="21"/>
    </location>
</feature>
<reference evidence="4" key="1">
    <citation type="submission" date="2019-08" db="EMBL/GenBank/DDBJ databases">
        <title>The improved chromosome-level genome for the pearl oyster Pinctada fucata martensii using PacBio sequencing and Hi-C.</title>
        <authorList>
            <person name="Zheng Z."/>
        </authorList>
    </citation>
    <scope>NUCLEOTIDE SEQUENCE</scope>
    <source>
        <strain evidence="4">ZZ-2019</strain>
        <tissue evidence="4">Adductor muscle</tissue>
    </source>
</reference>
<dbReference type="SUPFAM" id="SSF52540">
    <property type="entry name" value="P-loop containing nucleoside triphosphate hydrolases"/>
    <property type="match status" value="1"/>
</dbReference>
<name>A0AA88YA22_PINIB</name>
<evidence type="ECO:0000256" key="1">
    <source>
        <dbReference type="ARBA" id="ARBA00022737"/>
    </source>
</evidence>
<dbReference type="InterPro" id="IPR011990">
    <property type="entry name" value="TPR-like_helical_dom_sf"/>
</dbReference>